<dbReference type="InterPro" id="IPR029063">
    <property type="entry name" value="SAM-dependent_MTases_sf"/>
</dbReference>
<dbReference type="EMBL" id="AWSV01000162">
    <property type="protein sequence ID" value="ERI81454.1"/>
    <property type="molecule type" value="Genomic_DNA"/>
</dbReference>
<dbReference type="HOGENOM" id="CLU_114151_0_0_10"/>
<name>U2BTD9_9BACE</name>
<proteinExistence type="predicted"/>
<protein>
    <recommendedName>
        <fullName evidence="3">Methyltransferase type 11 domain-containing protein</fullName>
    </recommendedName>
</protein>
<accession>U2BTD9</accession>
<dbReference type="Proteomes" id="UP000016496">
    <property type="component" value="Unassembled WGS sequence"/>
</dbReference>
<sequence length="173" mass="20198">MKIVYNKTKMSKTKKILDACCGSRMFWFDKKNPNVLFQDIRDAEYALCDGRKLEVHPDVVADFTAMPYASNSFKLVVFDPPHLDNSSPKAYMALKYGTLRKFRWQDDIKKGFDECMRVLEPYGILIFKWNETRVPVRRILDIIGEHPLFGHKSGKASRTHWLCFMKLPANETK</sequence>
<comment type="caution">
    <text evidence="1">The sequence shown here is derived from an EMBL/GenBank/DDBJ whole genome shotgun (WGS) entry which is preliminary data.</text>
</comment>
<dbReference type="PATRIC" id="fig|1321819.3.peg.2969"/>
<dbReference type="Gene3D" id="3.40.50.150">
    <property type="entry name" value="Vaccinia Virus protein VP39"/>
    <property type="match status" value="1"/>
</dbReference>
<organism evidence="1 2">
    <name type="scientific">Bacteroides pyogenes F0041</name>
    <dbReference type="NCBI Taxonomy" id="1321819"/>
    <lineage>
        <taxon>Bacteria</taxon>
        <taxon>Pseudomonadati</taxon>
        <taxon>Bacteroidota</taxon>
        <taxon>Bacteroidia</taxon>
        <taxon>Bacteroidales</taxon>
        <taxon>Bacteroidaceae</taxon>
        <taxon>Bacteroides</taxon>
    </lineage>
</organism>
<evidence type="ECO:0000313" key="1">
    <source>
        <dbReference type="EMBL" id="ERI81454.1"/>
    </source>
</evidence>
<dbReference type="AlphaFoldDB" id="U2BTD9"/>
<gene>
    <name evidence="1" type="ORF">HMPREF1981_03218</name>
</gene>
<evidence type="ECO:0000313" key="2">
    <source>
        <dbReference type="Proteomes" id="UP000016496"/>
    </source>
</evidence>
<reference evidence="1 2" key="1">
    <citation type="submission" date="2013-08" db="EMBL/GenBank/DDBJ databases">
        <authorList>
            <person name="Weinstock G."/>
            <person name="Sodergren E."/>
            <person name="Wylie T."/>
            <person name="Fulton L."/>
            <person name="Fulton R."/>
            <person name="Fronick C."/>
            <person name="O'Laughlin M."/>
            <person name="Godfrey J."/>
            <person name="Miner T."/>
            <person name="Herter B."/>
            <person name="Appelbaum E."/>
            <person name="Cordes M."/>
            <person name="Lek S."/>
            <person name="Wollam A."/>
            <person name="Pepin K.H."/>
            <person name="Palsikar V.B."/>
            <person name="Mitreva M."/>
            <person name="Wilson R.K."/>
        </authorList>
    </citation>
    <scope>NUCLEOTIDE SEQUENCE [LARGE SCALE GENOMIC DNA]</scope>
    <source>
        <strain evidence="1 2">F0041</strain>
    </source>
</reference>
<evidence type="ECO:0008006" key="3">
    <source>
        <dbReference type="Google" id="ProtNLM"/>
    </source>
</evidence>
<dbReference type="SUPFAM" id="SSF53335">
    <property type="entry name" value="S-adenosyl-L-methionine-dependent methyltransferases"/>
    <property type="match status" value="1"/>
</dbReference>